<dbReference type="SMART" id="SM00793">
    <property type="entry name" value="AgrB"/>
    <property type="match status" value="1"/>
</dbReference>
<keyword evidence="4 8" id="KW-0812">Transmembrane</keyword>
<evidence type="ECO:0000256" key="2">
    <source>
        <dbReference type="ARBA" id="ARBA00022654"/>
    </source>
</evidence>
<feature type="transmembrane region" description="Helical" evidence="8">
    <location>
        <begin position="108"/>
        <end position="131"/>
    </location>
</feature>
<keyword evidence="10" id="KW-1185">Reference proteome</keyword>
<proteinExistence type="predicted"/>
<feature type="transmembrane region" description="Helical" evidence="8">
    <location>
        <begin position="177"/>
        <end position="195"/>
    </location>
</feature>
<dbReference type="InterPro" id="IPR006741">
    <property type="entry name" value="AgrB"/>
</dbReference>
<keyword evidence="5" id="KW-0378">Hydrolase</keyword>
<keyword evidence="7 8" id="KW-0472">Membrane</keyword>
<feature type="transmembrane region" description="Helical" evidence="8">
    <location>
        <begin position="38"/>
        <end position="62"/>
    </location>
</feature>
<evidence type="ECO:0000313" key="10">
    <source>
        <dbReference type="Proteomes" id="UP000243255"/>
    </source>
</evidence>
<accession>A0A1M5MJP2</accession>
<feature type="transmembrane region" description="Helical" evidence="8">
    <location>
        <begin position="151"/>
        <end position="171"/>
    </location>
</feature>
<reference evidence="10" key="1">
    <citation type="submission" date="2016-11" db="EMBL/GenBank/DDBJ databases">
        <authorList>
            <person name="Varghese N."/>
            <person name="Submissions S."/>
        </authorList>
    </citation>
    <scope>NUCLEOTIDE SEQUENCE [LARGE SCALE GENOMIC DNA]</scope>
    <source>
        <strain evidence="10">DSM 2635</strain>
    </source>
</reference>
<name>A0A1M5MJP2_9FIRM</name>
<keyword evidence="2" id="KW-0673">Quorum sensing</keyword>
<dbReference type="AlphaFoldDB" id="A0A1M5MJP2"/>
<sequence length="218" mass="24675">MSAEKVSIHLANILGKNLEKSDEEIAVLNYGLFVIIQAVYSIILILVVGLVTGLLKELVIISTFSAMMKRYAGGPHASTPNRCLSIGILIATAFAFLCRYFIEKLSIHHVMIFILVVIITSYYVLYLRCPVGSKEKPLKKESIRTRLRKKAFKLMNVYSFIVLSLCLIYSIYNNYLIKSILISILFGIILQIFTISKTGENIVMGLDKYLDKLYKVLH</sequence>
<dbReference type="GO" id="GO:0016020">
    <property type="term" value="C:membrane"/>
    <property type="evidence" value="ECO:0007669"/>
    <property type="project" value="InterPro"/>
</dbReference>
<evidence type="ECO:0000256" key="3">
    <source>
        <dbReference type="ARBA" id="ARBA00022670"/>
    </source>
</evidence>
<dbReference type="STRING" id="1121321.SAMN04488530_10730"/>
<feature type="transmembrane region" description="Helical" evidence="8">
    <location>
        <begin position="83"/>
        <end position="102"/>
    </location>
</feature>
<evidence type="ECO:0000313" key="9">
    <source>
        <dbReference type="EMBL" id="SHG76973.1"/>
    </source>
</evidence>
<dbReference type="GO" id="GO:0008233">
    <property type="term" value="F:peptidase activity"/>
    <property type="evidence" value="ECO:0007669"/>
    <property type="project" value="UniProtKB-KW"/>
</dbReference>
<dbReference type="GO" id="GO:0009372">
    <property type="term" value="P:quorum sensing"/>
    <property type="evidence" value="ECO:0007669"/>
    <property type="project" value="UniProtKB-KW"/>
</dbReference>
<evidence type="ECO:0000256" key="1">
    <source>
        <dbReference type="ARBA" id="ARBA00022475"/>
    </source>
</evidence>
<keyword evidence="6 8" id="KW-1133">Transmembrane helix</keyword>
<dbReference type="Proteomes" id="UP000243255">
    <property type="component" value="Unassembled WGS sequence"/>
</dbReference>
<evidence type="ECO:0000256" key="4">
    <source>
        <dbReference type="ARBA" id="ARBA00022692"/>
    </source>
</evidence>
<gene>
    <name evidence="9" type="ORF">SAMN04488530_10730</name>
</gene>
<evidence type="ECO:0000256" key="8">
    <source>
        <dbReference type="SAM" id="Phobius"/>
    </source>
</evidence>
<dbReference type="GO" id="GO:0006508">
    <property type="term" value="P:proteolysis"/>
    <property type="evidence" value="ECO:0007669"/>
    <property type="project" value="UniProtKB-KW"/>
</dbReference>
<evidence type="ECO:0000256" key="6">
    <source>
        <dbReference type="ARBA" id="ARBA00022989"/>
    </source>
</evidence>
<dbReference type="Pfam" id="PF04647">
    <property type="entry name" value="AgrB"/>
    <property type="match status" value="1"/>
</dbReference>
<dbReference type="RefSeq" id="WP_073124778.1">
    <property type="nucleotide sequence ID" value="NZ_BAABCH010000024.1"/>
</dbReference>
<evidence type="ECO:0000256" key="7">
    <source>
        <dbReference type="ARBA" id="ARBA00023136"/>
    </source>
</evidence>
<organism evidence="9 10">
    <name type="scientific">Asaccharospora irregularis DSM 2635</name>
    <dbReference type="NCBI Taxonomy" id="1121321"/>
    <lineage>
        <taxon>Bacteria</taxon>
        <taxon>Bacillati</taxon>
        <taxon>Bacillota</taxon>
        <taxon>Clostridia</taxon>
        <taxon>Peptostreptococcales</taxon>
        <taxon>Peptostreptococcaceae</taxon>
        <taxon>Asaccharospora</taxon>
    </lineage>
</organism>
<dbReference type="OrthoDB" id="2854767at2"/>
<dbReference type="EMBL" id="FQWX01000007">
    <property type="protein sequence ID" value="SHG76973.1"/>
    <property type="molecule type" value="Genomic_DNA"/>
</dbReference>
<protein>
    <submittedName>
        <fullName evidence="9">Accessory gene regulator B</fullName>
    </submittedName>
</protein>
<keyword evidence="1" id="KW-1003">Cell membrane</keyword>
<keyword evidence="3" id="KW-0645">Protease</keyword>
<evidence type="ECO:0000256" key="5">
    <source>
        <dbReference type="ARBA" id="ARBA00022801"/>
    </source>
</evidence>